<dbReference type="AlphaFoldDB" id="A0A2A6E290"/>
<protein>
    <recommendedName>
        <fullName evidence="2">HTH marR-type domain-containing protein</fullName>
    </recommendedName>
</protein>
<feature type="domain" description="HTH marR-type" evidence="2">
    <location>
        <begin position="1"/>
        <end position="124"/>
    </location>
</feature>
<evidence type="ECO:0000313" key="4">
    <source>
        <dbReference type="Proteomes" id="UP000243688"/>
    </source>
</evidence>
<gene>
    <name evidence="3" type="ORF">BLM47_02710</name>
</gene>
<evidence type="ECO:0000259" key="2">
    <source>
        <dbReference type="PROSITE" id="PS50995"/>
    </source>
</evidence>
<accession>A0A2A6E290</accession>
<name>A0A2A6E290_9BACL</name>
<dbReference type="Pfam" id="PF01047">
    <property type="entry name" value="MarR"/>
    <property type="match status" value="1"/>
</dbReference>
<dbReference type="SMART" id="SM00347">
    <property type="entry name" value="HTH_MARR"/>
    <property type="match status" value="1"/>
</dbReference>
<dbReference type="GO" id="GO:0003700">
    <property type="term" value="F:DNA-binding transcription factor activity"/>
    <property type="evidence" value="ECO:0007669"/>
    <property type="project" value="InterPro"/>
</dbReference>
<dbReference type="PROSITE" id="PS50995">
    <property type="entry name" value="HTH_MARR_2"/>
    <property type="match status" value="1"/>
</dbReference>
<proteinExistence type="predicted"/>
<dbReference type="EMBL" id="MOXJ01000003">
    <property type="protein sequence ID" value="PDO11428.1"/>
    <property type="molecule type" value="Genomic_DNA"/>
</dbReference>
<comment type="caution">
    <text evidence="3">The sequence shown here is derived from an EMBL/GenBank/DDBJ whole genome shotgun (WGS) entry which is preliminary data.</text>
</comment>
<dbReference type="GO" id="GO:0006950">
    <property type="term" value="P:response to stress"/>
    <property type="evidence" value="ECO:0007669"/>
    <property type="project" value="TreeGrafter"/>
</dbReference>
<reference evidence="3 4" key="1">
    <citation type="submission" date="2016-12" db="EMBL/GenBank/DDBJ databases">
        <title>Candidatus Reconcilibacillus cellulovorans genome.</title>
        <authorList>
            <person name="Kolinko S."/>
            <person name="Wu Y.-W."/>
            <person name="Tachea F."/>
            <person name="Denzel E."/>
            <person name="Hiras J."/>
            <person name="Baecker N."/>
            <person name="Chan L.J."/>
            <person name="Eichorst S.A."/>
            <person name="Frey D."/>
            <person name="Adams P.D."/>
            <person name="Pray T."/>
            <person name="Tanjore D."/>
            <person name="Petzold C.J."/>
            <person name="Gladden J.M."/>
            <person name="Simmons B.A."/>
            <person name="Singer S.W."/>
        </authorList>
    </citation>
    <scope>NUCLEOTIDE SEQUENCE [LARGE SCALE GENOMIC DNA]</scope>
    <source>
        <strain evidence="3">JTherm</strain>
    </source>
</reference>
<dbReference type="PANTHER" id="PTHR33164:SF43">
    <property type="entry name" value="HTH-TYPE TRANSCRIPTIONAL REPRESSOR YETL"/>
    <property type="match status" value="1"/>
</dbReference>
<dbReference type="GO" id="GO:0003677">
    <property type="term" value="F:DNA binding"/>
    <property type="evidence" value="ECO:0007669"/>
    <property type="project" value="UniProtKB-KW"/>
</dbReference>
<dbReference type="SUPFAM" id="SSF46785">
    <property type="entry name" value="Winged helix' DNA-binding domain"/>
    <property type="match status" value="1"/>
</dbReference>
<dbReference type="InterPro" id="IPR036388">
    <property type="entry name" value="WH-like_DNA-bd_sf"/>
</dbReference>
<evidence type="ECO:0000256" key="1">
    <source>
        <dbReference type="ARBA" id="ARBA00023125"/>
    </source>
</evidence>
<dbReference type="InterPro" id="IPR036390">
    <property type="entry name" value="WH_DNA-bd_sf"/>
</dbReference>
<dbReference type="PRINTS" id="PR00598">
    <property type="entry name" value="HTHMARR"/>
</dbReference>
<evidence type="ECO:0000313" key="3">
    <source>
        <dbReference type="EMBL" id="PDO11428.1"/>
    </source>
</evidence>
<dbReference type="InterPro" id="IPR000835">
    <property type="entry name" value="HTH_MarR-typ"/>
</dbReference>
<dbReference type="PANTHER" id="PTHR33164">
    <property type="entry name" value="TRANSCRIPTIONAL REGULATOR, MARR FAMILY"/>
    <property type="match status" value="1"/>
</dbReference>
<dbReference type="Gene3D" id="1.10.10.10">
    <property type="entry name" value="Winged helix-like DNA-binding domain superfamily/Winged helix DNA-binding domain"/>
    <property type="match status" value="1"/>
</dbReference>
<sequence length="129" mass="14818">MSLVRQLRPESARLAGLDITPPQFFLLKMVACEPGMTVGSLAERLDVSPSAITVMVDRLVARGYVRREPDERDRRVVRLTATDAASDVLQRVERAYKTMLAQRLSLLREEEIEQLIKYMEIISERRETE</sequence>
<keyword evidence="1" id="KW-0238">DNA-binding</keyword>
<dbReference type="InterPro" id="IPR039422">
    <property type="entry name" value="MarR/SlyA-like"/>
</dbReference>
<organism evidence="3 4">
    <name type="scientific">Candidatus Reconcilbacillus cellulovorans</name>
    <dbReference type="NCBI Taxonomy" id="1906605"/>
    <lineage>
        <taxon>Bacteria</taxon>
        <taxon>Bacillati</taxon>
        <taxon>Bacillota</taxon>
        <taxon>Bacilli</taxon>
        <taxon>Bacillales</taxon>
        <taxon>Paenibacillaceae</taxon>
        <taxon>Candidatus Reconcilbacillus</taxon>
    </lineage>
</organism>
<dbReference type="Proteomes" id="UP000243688">
    <property type="component" value="Unassembled WGS sequence"/>
</dbReference>